<reference evidence="2" key="1">
    <citation type="submission" date="2021-03" db="EMBL/GenBank/DDBJ databases">
        <authorList>
            <consortium name="Genoscope - CEA"/>
            <person name="William W."/>
        </authorList>
    </citation>
    <scope>NUCLEOTIDE SEQUENCE</scope>
    <source>
        <strain evidence="2">Doubled-haploid Pahang</strain>
    </source>
</reference>
<evidence type="ECO:0000313" key="2">
    <source>
        <dbReference type="EMBL" id="CAG1861389.1"/>
    </source>
</evidence>
<keyword evidence="1" id="KW-1133">Transmembrane helix</keyword>
<evidence type="ECO:0000256" key="1">
    <source>
        <dbReference type="SAM" id="Phobius"/>
    </source>
</evidence>
<name>A0A804I0C3_MUSAM</name>
<dbReference type="InParanoid" id="A0A804I0C3"/>
<organism evidence="3 4">
    <name type="scientific">Musa acuminata subsp. malaccensis</name>
    <name type="common">Wild banana</name>
    <name type="synonym">Musa malaccensis</name>
    <dbReference type="NCBI Taxonomy" id="214687"/>
    <lineage>
        <taxon>Eukaryota</taxon>
        <taxon>Viridiplantae</taxon>
        <taxon>Streptophyta</taxon>
        <taxon>Embryophyta</taxon>
        <taxon>Tracheophyta</taxon>
        <taxon>Spermatophyta</taxon>
        <taxon>Magnoliopsida</taxon>
        <taxon>Liliopsida</taxon>
        <taxon>Zingiberales</taxon>
        <taxon>Musaceae</taxon>
        <taxon>Musa</taxon>
    </lineage>
</organism>
<accession>A0A804I0C3</accession>
<protein>
    <submittedName>
        <fullName evidence="2">(wild Malaysian banana) hypothetical protein</fullName>
    </submittedName>
</protein>
<keyword evidence="4" id="KW-1185">Reference proteome</keyword>
<dbReference type="Gramene" id="Ma02_t07690.1">
    <property type="protein sequence ID" value="Ma02_p07690.1"/>
    <property type="gene ID" value="Ma02_g07690"/>
</dbReference>
<sequence length="37" mass="4426">MGMVIMILSDLRSFTFFWLLPNIECFLFHWLSSFLVA</sequence>
<keyword evidence="1" id="KW-0472">Membrane</keyword>
<keyword evidence="1" id="KW-0812">Transmembrane</keyword>
<dbReference type="Proteomes" id="UP000012960">
    <property type="component" value="Unplaced"/>
</dbReference>
<reference evidence="3" key="2">
    <citation type="submission" date="2021-05" db="UniProtKB">
        <authorList>
            <consortium name="EnsemblPlants"/>
        </authorList>
    </citation>
    <scope>IDENTIFICATION</scope>
    <source>
        <strain evidence="3">subsp. malaccensis</strain>
    </source>
</reference>
<evidence type="ECO:0000313" key="3">
    <source>
        <dbReference type="EnsemblPlants" id="Ma02_p07690.1"/>
    </source>
</evidence>
<dbReference type="AlphaFoldDB" id="A0A804I0C3"/>
<feature type="transmembrane region" description="Helical" evidence="1">
    <location>
        <begin position="16"/>
        <end position="36"/>
    </location>
</feature>
<proteinExistence type="predicted"/>
<evidence type="ECO:0000313" key="4">
    <source>
        <dbReference type="Proteomes" id="UP000012960"/>
    </source>
</evidence>
<dbReference type="EMBL" id="HG996467">
    <property type="protein sequence ID" value="CAG1861389.1"/>
    <property type="molecule type" value="Genomic_DNA"/>
</dbReference>
<gene>
    <name evidence="2" type="ORF">GSMUA_62830.1</name>
</gene>
<dbReference type="EnsemblPlants" id="Ma02_t07690.1">
    <property type="protein sequence ID" value="Ma02_p07690.1"/>
    <property type="gene ID" value="Ma02_g07690"/>
</dbReference>